<accession>A0A1U8AEX7</accession>
<dbReference type="PROSITE" id="PS50994">
    <property type="entry name" value="INTEGRASE"/>
    <property type="match status" value="1"/>
</dbReference>
<dbReference type="InterPro" id="IPR001584">
    <property type="entry name" value="Integrase_cat-core"/>
</dbReference>
<dbReference type="InterPro" id="IPR036397">
    <property type="entry name" value="RNaseH_sf"/>
</dbReference>
<dbReference type="OrthoDB" id="1305682at2759"/>
<dbReference type="OMA" id="SHASCAF"/>
<dbReference type="PANTHER" id="PTHR37610">
    <property type="entry name" value="CCHC-TYPE DOMAIN-CONTAINING PROTEIN"/>
    <property type="match status" value="1"/>
</dbReference>
<evidence type="ECO:0000313" key="3">
    <source>
        <dbReference type="RefSeq" id="XP_010260889.1"/>
    </source>
</evidence>
<evidence type="ECO:0000313" key="2">
    <source>
        <dbReference type="Proteomes" id="UP000189703"/>
    </source>
</evidence>
<feature type="domain" description="Integrase catalytic" evidence="1">
    <location>
        <begin position="526"/>
        <end position="623"/>
    </location>
</feature>
<dbReference type="Pfam" id="PF14244">
    <property type="entry name" value="Retrotran_gag_3"/>
    <property type="match status" value="1"/>
</dbReference>
<dbReference type="RefSeq" id="XP_010260889.1">
    <property type="nucleotide sequence ID" value="XM_010262587.1"/>
</dbReference>
<dbReference type="InParanoid" id="A0A1U8AEX7"/>
<dbReference type="GO" id="GO:0008270">
    <property type="term" value="F:zinc ion binding"/>
    <property type="evidence" value="ECO:0007669"/>
    <property type="project" value="InterPro"/>
</dbReference>
<sequence>MTDRSASTGDGNQASCNHSVKTSMQLHSSDHPGLMRIALKAKNKLGFIDGTCEEPDPTSAEYEEWTHVDSMVISWILNSMSKEMIEAFVYTPTARALWLELEEKFGQSNGPQLYQPRRQIASIEQGNNIVVVYSNNLKKLWDEINCLEPVPKCSCNCTCSTSKKMEEINYSNRVMQFLMGLNYSFDNVRNQILVMDPLPSINKVYAMVMRVEKQRQVHINFGESVDSSALLAKSVGQSANTYSQASNRSNFKKKEGKNNGDRFCTYCNTPGHFVETCFKKNGYPDWFKDLKKQKQQKSEKTFANMADSPLEAGRDQINSLNMDTLSSSLAEIIQQELRKLVKNTQQVEENRVNAAHFGDFTEDFAGTIYSSGSSKSHYTVHGSWIIDTGASSHMCTDLTLLTHSHTPTHTSIVHLPDGNLTNQVLTVGKVMRNLYIIDHTSFLPTTISKFASCISFVPSAHCNVVAAANNKQLFVDYLDWHKRLGHPSATVMKHLPFVINSAANEICFQLQSFFKLVKTQFSTVIKSVRSDNGTEFLSQECHSFFTDLGVLHQKSCVYTPQQNGVVERKHRHLLQLAQVLIFQVDLRIKFWGDALLTTTHLINKLPSVVLSWKSPYELLFNKPPDYSYLRVFGCLSYATNVQSHKSKFSPRAHKCIFIGYAHGYKAFKLYDLDEHHTIIYQDVDFDSLDSSVSAEHSSSTDFIPSTPLSSTNQPLFDSNIFAPILQSSPSTQPLIHHSSRPKKPPNWLQDYVSNLVHLSSPHIPPAYPFVKFVNFSPTYLTYLANVSIV</sequence>
<protein>
    <submittedName>
        <fullName evidence="3">Uncharacterized protein LOC104599848</fullName>
    </submittedName>
</protein>
<dbReference type="KEGG" id="nnu:104599848"/>
<dbReference type="SUPFAM" id="SSF57756">
    <property type="entry name" value="Retrovirus zinc finger-like domains"/>
    <property type="match status" value="1"/>
</dbReference>
<evidence type="ECO:0000259" key="1">
    <source>
        <dbReference type="PROSITE" id="PS50994"/>
    </source>
</evidence>
<dbReference type="Gene3D" id="3.30.420.10">
    <property type="entry name" value="Ribonuclease H-like superfamily/Ribonuclease H"/>
    <property type="match status" value="1"/>
</dbReference>
<dbReference type="STRING" id="4432.A0A1U8AEX7"/>
<dbReference type="AlphaFoldDB" id="A0A1U8AEX7"/>
<gene>
    <name evidence="3" type="primary">LOC104599848</name>
</gene>
<dbReference type="InterPro" id="IPR029472">
    <property type="entry name" value="Copia-like_N"/>
</dbReference>
<name>A0A1U8AEX7_NELNU</name>
<dbReference type="InterPro" id="IPR036875">
    <property type="entry name" value="Znf_CCHC_sf"/>
</dbReference>
<dbReference type="InterPro" id="IPR012337">
    <property type="entry name" value="RNaseH-like_sf"/>
</dbReference>
<dbReference type="GO" id="GO:0015074">
    <property type="term" value="P:DNA integration"/>
    <property type="evidence" value="ECO:0007669"/>
    <property type="project" value="InterPro"/>
</dbReference>
<organism evidence="2 3">
    <name type="scientific">Nelumbo nucifera</name>
    <name type="common">Sacred lotus</name>
    <dbReference type="NCBI Taxonomy" id="4432"/>
    <lineage>
        <taxon>Eukaryota</taxon>
        <taxon>Viridiplantae</taxon>
        <taxon>Streptophyta</taxon>
        <taxon>Embryophyta</taxon>
        <taxon>Tracheophyta</taxon>
        <taxon>Spermatophyta</taxon>
        <taxon>Magnoliopsida</taxon>
        <taxon>Proteales</taxon>
        <taxon>Nelumbonaceae</taxon>
        <taxon>Nelumbo</taxon>
    </lineage>
</organism>
<dbReference type="InterPro" id="IPR057670">
    <property type="entry name" value="SH3_retrovirus"/>
</dbReference>
<reference evidence="3" key="1">
    <citation type="submission" date="2025-08" db="UniProtKB">
        <authorList>
            <consortium name="RefSeq"/>
        </authorList>
    </citation>
    <scope>IDENTIFICATION</scope>
</reference>
<dbReference type="Proteomes" id="UP000189703">
    <property type="component" value="Unplaced"/>
</dbReference>
<dbReference type="PANTHER" id="PTHR37610:SF40">
    <property type="entry name" value="OS01G0909600 PROTEIN"/>
    <property type="match status" value="1"/>
</dbReference>
<dbReference type="GeneID" id="104599848"/>
<dbReference type="eggNOG" id="KOG0017">
    <property type="taxonomic scope" value="Eukaryota"/>
</dbReference>
<dbReference type="Pfam" id="PF25597">
    <property type="entry name" value="SH3_retrovirus"/>
    <property type="match status" value="1"/>
</dbReference>
<proteinExistence type="predicted"/>
<dbReference type="GO" id="GO:0003676">
    <property type="term" value="F:nucleic acid binding"/>
    <property type="evidence" value="ECO:0007669"/>
    <property type="project" value="InterPro"/>
</dbReference>
<dbReference type="SUPFAM" id="SSF53098">
    <property type="entry name" value="Ribonuclease H-like"/>
    <property type="match status" value="1"/>
</dbReference>
<keyword evidence="2" id="KW-1185">Reference proteome</keyword>